<dbReference type="Pfam" id="PF02566">
    <property type="entry name" value="OsmC"/>
    <property type="match status" value="1"/>
</dbReference>
<reference evidence="1 2" key="1">
    <citation type="submission" date="2019-03" db="EMBL/GenBank/DDBJ databases">
        <title>Genomic Encyclopedia of Type Strains, Phase IV (KMG-IV): sequencing the most valuable type-strain genomes for metagenomic binning, comparative biology and taxonomic classification.</title>
        <authorList>
            <person name="Goeker M."/>
        </authorList>
    </citation>
    <scope>NUCLEOTIDE SEQUENCE [LARGE SCALE GENOMIC DNA]</scope>
    <source>
        <strain evidence="1 2">DSM 24179</strain>
    </source>
</reference>
<dbReference type="PANTHER" id="PTHR35368">
    <property type="entry name" value="HYDROPEROXIDE REDUCTASE"/>
    <property type="match status" value="1"/>
</dbReference>
<dbReference type="InterPro" id="IPR003718">
    <property type="entry name" value="OsmC/Ohr_fam"/>
</dbReference>
<dbReference type="OrthoDB" id="9791538at2"/>
<proteinExistence type="predicted"/>
<keyword evidence="2" id="KW-1185">Reference proteome</keyword>
<gene>
    <name evidence="1" type="ORF">EV194_11666</name>
</gene>
<dbReference type="InterPro" id="IPR052924">
    <property type="entry name" value="OsmC/Ohr_hydroprdx_reductase"/>
</dbReference>
<comment type="caution">
    <text evidence="1">The sequence shown here is derived from an EMBL/GenBank/DDBJ whole genome shotgun (WGS) entry which is preliminary data.</text>
</comment>
<protein>
    <submittedName>
        <fullName evidence="1">Putative OsmC-like protein</fullName>
    </submittedName>
</protein>
<dbReference type="InterPro" id="IPR036102">
    <property type="entry name" value="OsmC/Ohrsf"/>
</dbReference>
<organism evidence="1 2">
    <name type="scientific">Natronoflexus pectinivorans</name>
    <dbReference type="NCBI Taxonomy" id="682526"/>
    <lineage>
        <taxon>Bacteria</taxon>
        <taxon>Pseudomonadati</taxon>
        <taxon>Bacteroidota</taxon>
        <taxon>Bacteroidia</taxon>
        <taxon>Marinilabiliales</taxon>
        <taxon>Marinilabiliaceae</taxon>
        <taxon>Natronoflexus</taxon>
    </lineage>
</organism>
<dbReference type="PANTHER" id="PTHR35368:SF1">
    <property type="entry name" value="HYDROPEROXIDE REDUCTASE"/>
    <property type="match status" value="1"/>
</dbReference>
<dbReference type="AlphaFoldDB" id="A0A4V2RVS3"/>
<dbReference type="SUPFAM" id="SSF82784">
    <property type="entry name" value="OsmC-like"/>
    <property type="match status" value="1"/>
</dbReference>
<evidence type="ECO:0000313" key="2">
    <source>
        <dbReference type="Proteomes" id="UP000295221"/>
    </source>
</evidence>
<evidence type="ECO:0000313" key="1">
    <source>
        <dbReference type="EMBL" id="TCO05434.1"/>
    </source>
</evidence>
<dbReference type="Gene3D" id="3.30.300.20">
    <property type="match status" value="1"/>
</dbReference>
<accession>A0A4V2RVS3</accession>
<dbReference type="RefSeq" id="WP_132435134.1">
    <property type="nucleotide sequence ID" value="NZ_SLWK01000016.1"/>
</dbReference>
<name>A0A4V2RVS3_9BACT</name>
<dbReference type="EMBL" id="SLWK01000016">
    <property type="protein sequence ID" value="TCO05434.1"/>
    <property type="molecule type" value="Genomic_DNA"/>
</dbReference>
<dbReference type="InterPro" id="IPR015946">
    <property type="entry name" value="KH_dom-like_a/b"/>
</dbReference>
<sequence length="142" mass="15535">MTHSTISTKTGTNARLFSLVIDEPVNLGGTDIQTNPVEQALAGQAGCLNMMAHIAAKELGVKLNKLSVEISGQVSFSFNQDEPTSNHKFQSIDVNFQVYTDSDDEKLSRWEQIIRERCSSDGELSSSDTPLSIAFSKFASVY</sequence>
<dbReference type="Proteomes" id="UP000295221">
    <property type="component" value="Unassembled WGS sequence"/>
</dbReference>